<dbReference type="PROSITE" id="PS00662">
    <property type="entry name" value="T2SP_E"/>
    <property type="match status" value="1"/>
</dbReference>
<dbReference type="PANTHER" id="PTHR30258">
    <property type="entry name" value="TYPE II SECRETION SYSTEM PROTEIN GSPE-RELATED"/>
    <property type="match status" value="1"/>
</dbReference>
<dbReference type="InterPro" id="IPR001482">
    <property type="entry name" value="T2SS/T4SS_dom"/>
</dbReference>
<dbReference type="RefSeq" id="WP_146663253.1">
    <property type="nucleotide sequence ID" value="NZ_CP019791.1"/>
</dbReference>
<accession>A0A1U9NPP4</accession>
<dbReference type="SUPFAM" id="SSF52540">
    <property type="entry name" value="P-loop containing nucleoside triphosphate hydrolases"/>
    <property type="match status" value="1"/>
</dbReference>
<keyword evidence="6" id="KW-1185">Reference proteome</keyword>
<evidence type="ECO:0000256" key="1">
    <source>
        <dbReference type="ARBA" id="ARBA00006611"/>
    </source>
</evidence>
<dbReference type="FunFam" id="3.30.450.90:FF:000001">
    <property type="entry name" value="Type II secretion system ATPase GspE"/>
    <property type="match status" value="1"/>
</dbReference>
<dbReference type="Gene3D" id="3.40.50.300">
    <property type="entry name" value="P-loop containing nucleotide triphosphate hydrolases"/>
    <property type="match status" value="1"/>
</dbReference>
<protein>
    <submittedName>
        <fullName evidence="5">Type II traffic warden ATPase</fullName>
    </submittedName>
</protein>
<reference evidence="6" key="1">
    <citation type="submission" date="2017-02" db="EMBL/GenBank/DDBJ databases">
        <title>Comparative genomics and description of representatives of a novel lineage of planctomycetes thriving in anoxic sediments.</title>
        <authorList>
            <person name="Spring S."/>
            <person name="Bunk B."/>
            <person name="Sproer C."/>
        </authorList>
    </citation>
    <scope>NUCLEOTIDE SEQUENCE [LARGE SCALE GENOMIC DNA]</scope>
    <source>
        <strain evidence="6">ST-NAGAB-D1</strain>
    </source>
</reference>
<dbReference type="InterPro" id="IPR037257">
    <property type="entry name" value="T2SS_E_N_sf"/>
</dbReference>
<dbReference type="Gene3D" id="3.30.300.160">
    <property type="entry name" value="Type II secretion system, protein E, N-terminal domain"/>
    <property type="match status" value="1"/>
</dbReference>
<evidence type="ECO:0000313" key="5">
    <source>
        <dbReference type="EMBL" id="AQT69580.1"/>
    </source>
</evidence>
<dbReference type="OrthoDB" id="244550at2"/>
<sequence>MLGELKTRETPSRSCYFGEWLLKRGVVDHKSIYDALEEQKIHGGRLGEILGRRHSLSPDELTNELAAYLDLEVLELTDKNRIDIDAARQIPESLARRFSLVLVGLENGLAVVAMSDPLNVVAKDRIETMTGLPLKVCLSSEEGISRAIEWIYHGCDEEERQLQSLAKIEIDEDEDFFKHVSEQANLDIEAAADDAPVIRFVNLLLSQAVKSRASDIHVEPQENDMSVRMRVDGHLRQMVAPPRRMQAAIIARVKILAEMNIAERRLPQDGRFKIRSKGRDIDVRVSTIPTIYGEKVVMRILDKSAVRHDLDRIGFDEELLPEFKSILSRPHGIIIVTGPTGSGKSTTLYSALKYLRDPRKNITTVEDPVEYRLKGINQIQVKPDINMDFALALRSILRQDPDIILIGEIRDKETMEIAMKASLTGHLVLSTFHTNDAASAFSRLRYMGLEPYLLASTVNLVVAQRLVRRICEHCRQRYMPDDETLAMLGIERNSGKIFYHGTGCKNCGGTGYRGRLPIFEFMVADPEISHLVIEGAAEEKIRSSARSKGYGGLFDSGLKRVFSGETTVEEILNVACADTSLG</sequence>
<dbReference type="STRING" id="1936003.STSP2_02773"/>
<evidence type="ECO:0000313" key="6">
    <source>
        <dbReference type="Proteomes" id="UP000189674"/>
    </source>
</evidence>
<dbReference type="GO" id="GO:0016887">
    <property type="term" value="F:ATP hydrolysis activity"/>
    <property type="evidence" value="ECO:0007669"/>
    <property type="project" value="TreeGrafter"/>
</dbReference>
<dbReference type="GO" id="GO:0005886">
    <property type="term" value="C:plasma membrane"/>
    <property type="evidence" value="ECO:0007669"/>
    <property type="project" value="TreeGrafter"/>
</dbReference>
<dbReference type="Pfam" id="PF00437">
    <property type="entry name" value="T2SSE"/>
    <property type="match status" value="1"/>
</dbReference>
<dbReference type="InterPro" id="IPR027417">
    <property type="entry name" value="P-loop_NTPase"/>
</dbReference>
<evidence type="ECO:0000256" key="2">
    <source>
        <dbReference type="ARBA" id="ARBA00022741"/>
    </source>
</evidence>
<dbReference type="Gene3D" id="3.30.450.90">
    <property type="match status" value="1"/>
</dbReference>
<dbReference type="PANTHER" id="PTHR30258:SF3">
    <property type="entry name" value="SLL1921 PROTEIN"/>
    <property type="match status" value="1"/>
</dbReference>
<evidence type="ECO:0000259" key="4">
    <source>
        <dbReference type="PROSITE" id="PS00662"/>
    </source>
</evidence>
<feature type="domain" description="Bacterial type II secretion system protein E" evidence="4">
    <location>
        <begin position="397"/>
        <end position="411"/>
    </location>
</feature>
<name>A0A1U9NPP4_9BACT</name>
<keyword evidence="2" id="KW-0547">Nucleotide-binding</keyword>
<dbReference type="KEGG" id="alus:STSP2_02773"/>
<dbReference type="CDD" id="cd01129">
    <property type="entry name" value="PulE-GspE-like"/>
    <property type="match status" value="1"/>
</dbReference>
<gene>
    <name evidence="5" type="primary">xpsE_4</name>
    <name evidence="5" type="ORF">STSP2_02773</name>
</gene>
<dbReference type="AlphaFoldDB" id="A0A1U9NPP4"/>
<comment type="similarity">
    <text evidence="1">Belongs to the GSP E family.</text>
</comment>
<evidence type="ECO:0000256" key="3">
    <source>
        <dbReference type="ARBA" id="ARBA00022840"/>
    </source>
</evidence>
<proteinExistence type="inferred from homology"/>
<dbReference type="GO" id="GO:0005524">
    <property type="term" value="F:ATP binding"/>
    <property type="evidence" value="ECO:0007669"/>
    <property type="project" value="UniProtKB-KW"/>
</dbReference>
<dbReference type="FunFam" id="3.40.50.300:FF:000398">
    <property type="entry name" value="Type IV pilus assembly ATPase PilB"/>
    <property type="match status" value="1"/>
</dbReference>
<keyword evidence="3" id="KW-0067">ATP-binding</keyword>
<dbReference type="SUPFAM" id="SSF160246">
    <property type="entry name" value="EspE N-terminal domain-like"/>
    <property type="match status" value="1"/>
</dbReference>
<organism evidence="5 6">
    <name type="scientific">Anaerohalosphaera lusitana</name>
    <dbReference type="NCBI Taxonomy" id="1936003"/>
    <lineage>
        <taxon>Bacteria</taxon>
        <taxon>Pseudomonadati</taxon>
        <taxon>Planctomycetota</taxon>
        <taxon>Phycisphaerae</taxon>
        <taxon>Sedimentisphaerales</taxon>
        <taxon>Anaerohalosphaeraceae</taxon>
        <taxon>Anaerohalosphaera</taxon>
    </lineage>
</organism>
<dbReference type="Pfam" id="PF05157">
    <property type="entry name" value="MshEN"/>
    <property type="match status" value="1"/>
</dbReference>
<dbReference type="InterPro" id="IPR007831">
    <property type="entry name" value="T2SS_GspE_N"/>
</dbReference>
<dbReference type="Proteomes" id="UP000189674">
    <property type="component" value="Chromosome"/>
</dbReference>
<dbReference type="EMBL" id="CP019791">
    <property type="protein sequence ID" value="AQT69580.1"/>
    <property type="molecule type" value="Genomic_DNA"/>
</dbReference>